<comment type="cofactor">
    <cofactor evidence="1">
        <name>FMN</name>
        <dbReference type="ChEBI" id="CHEBI:58210"/>
    </cofactor>
</comment>
<dbReference type="SUPFAM" id="SSF51395">
    <property type="entry name" value="FMN-linked oxidoreductases"/>
    <property type="match status" value="1"/>
</dbReference>
<feature type="domain" description="NADH:flavin oxidoreductase/NADH oxidase N-terminal" evidence="6">
    <location>
        <begin position="4"/>
        <end position="317"/>
    </location>
</feature>
<gene>
    <name evidence="7" type="ORF">HF295_08420</name>
</gene>
<dbReference type="PANTHER" id="PTHR43303:SF4">
    <property type="entry name" value="NADPH DEHYDROGENASE C23G7.10C-RELATED"/>
    <property type="match status" value="1"/>
</dbReference>
<keyword evidence="4" id="KW-0521">NADP</keyword>
<keyword evidence="8" id="KW-1185">Reference proteome</keyword>
<dbReference type="KEGG" id="tbk:HF295_08420"/>
<evidence type="ECO:0000256" key="3">
    <source>
        <dbReference type="ARBA" id="ARBA00022643"/>
    </source>
</evidence>
<dbReference type="Pfam" id="PF00724">
    <property type="entry name" value="Oxidored_FMN"/>
    <property type="match status" value="1"/>
</dbReference>
<evidence type="ECO:0000256" key="2">
    <source>
        <dbReference type="ARBA" id="ARBA00022630"/>
    </source>
</evidence>
<dbReference type="RefSeq" id="WP_312031730.1">
    <property type="nucleotide sequence ID" value="NZ_CP051151.1"/>
</dbReference>
<evidence type="ECO:0000259" key="6">
    <source>
        <dbReference type="Pfam" id="PF00724"/>
    </source>
</evidence>
<proteinExistence type="predicted"/>
<dbReference type="InterPro" id="IPR013785">
    <property type="entry name" value="Aldolase_TIM"/>
</dbReference>
<dbReference type="InterPro" id="IPR001155">
    <property type="entry name" value="OxRdtase_FMN_N"/>
</dbReference>
<accession>A0A7L6N6K8</accession>
<keyword evidence="5" id="KW-0560">Oxidoreductase</keyword>
<evidence type="ECO:0000313" key="8">
    <source>
        <dbReference type="Proteomes" id="UP000512167"/>
    </source>
</evidence>
<evidence type="ECO:0000256" key="1">
    <source>
        <dbReference type="ARBA" id="ARBA00001917"/>
    </source>
</evidence>
<dbReference type="AlphaFoldDB" id="A0A7L6N6K8"/>
<dbReference type="InterPro" id="IPR044152">
    <property type="entry name" value="YqjM-like"/>
</dbReference>
<dbReference type="Gene3D" id="3.20.20.70">
    <property type="entry name" value="Aldolase class I"/>
    <property type="match status" value="1"/>
</dbReference>
<evidence type="ECO:0000256" key="4">
    <source>
        <dbReference type="ARBA" id="ARBA00022857"/>
    </source>
</evidence>
<dbReference type="EMBL" id="CP051151">
    <property type="protein sequence ID" value="QLY40878.1"/>
    <property type="molecule type" value="Genomic_DNA"/>
</dbReference>
<keyword evidence="3" id="KW-0288">FMN</keyword>
<evidence type="ECO:0000256" key="5">
    <source>
        <dbReference type="ARBA" id="ARBA00023002"/>
    </source>
</evidence>
<dbReference type="GO" id="GO:0010181">
    <property type="term" value="F:FMN binding"/>
    <property type="evidence" value="ECO:0007669"/>
    <property type="project" value="InterPro"/>
</dbReference>
<dbReference type="CDD" id="cd02803">
    <property type="entry name" value="OYE_like_FMN_family"/>
    <property type="match status" value="1"/>
</dbReference>
<dbReference type="GO" id="GO:0050661">
    <property type="term" value="F:NADP binding"/>
    <property type="evidence" value="ECO:0007669"/>
    <property type="project" value="InterPro"/>
</dbReference>
<protein>
    <submittedName>
        <fullName evidence="7">NADH:flavin oxidoreductase</fullName>
    </submittedName>
</protein>
<dbReference type="Proteomes" id="UP000512167">
    <property type="component" value="Chromosome"/>
</dbReference>
<organism evidence="7 8">
    <name type="scientific">Hujiaoplasma nucleasis</name>
    <dbReference type="NCBI Taxonomy" id="2725268"/>
    <lineage>
        <taxon>Bacteria</taxon>
        <taxon>Bacillati</taxon>
        <taxon>Mycoplasmatota</taxon>
        <taxon>Mollicutes</taxon>
        <taxon>Candidatus Izemoplasmatales</taxon>
        <taxon>Hujiaoplasmataceae</taxon>
        <taxon>Hujiaoplasma</taxon>
    </lineage>
</organism>
<sequence length="354" mass="40295">MTKIFSTKKINQTLIQNRLVLPPMVTFNYSKEGFVNDRKIDHYYQIAKNGIGLIVLEATAIHPLGRLSDCQLGIWDDQFIPGLKQLVDTVHQEKVPIVVQIHHAGQKTKVTGFNDIVSASPYKNARGLSYGEVKSLIHDFKEAAIRAYKAGFDGVEIHGAHGYLLTQFFSLKSNQRKDEYGGSFENRIRIAKEIYHEVRTHTSPNFIIGIRMGCNENSLEESILMAKEFEKTGYDYLSVSSGLDASEIEKPKDFPYHWITYGGILIQKQVTIPVIGVYGIRTEAQIKGLIESDLLDFVALGRTQLADYNFTKHLKNHEEILYCLQCQPCRWREDGSLCPRQRQVNQKKSKLKIS</sequence>
<dbReference type="GO" id="GO:0003959">
    <property type="term" value="F:NADPH dehydrogenase activity"/>
    <property type="evidence" value="ECO:0007669"/>
    <property type="project" value="InterPro"/>
</dbReference>
<evidence type="ECO:0000313" key="7">
    <source>
        <dbReference type="EMBL" id="QLY40878.1"/>
    </source>
</evidence>
<dbReference type="PANTHER" id="PTHR43303">
    <property type="entry name" value="NADPH DEHYDROGENASE C23G7.10C-RELATED"/>
    <property type="match status" value="1"/>
</dbReference>
<reference evidence="7 8" key="1">
    <citation type="submission" date="2020-04" db="EMBL/GenBank/DDBJ databases">
        <authorList>
            <person name="Zheng R.K."/>
            <person name="Sun C.M."/>
        </authorList>
    </citation>
    <scope>NUCLEOTIDE SEQUENCE [LARGE SCALE GENOMIC DNA]</scope>
    <source>
        <strain evidence="8">zrk29</strain>
    </source>
</reference>
<keyword evidence="2" id="KW-0285">Flavoprotein</keyword>
<name>A0A7L6N6K8_9MOLU</name>